<feature type="transmembrane region" description="Helical" evidence="2">
    <location>
        <begin position="24"/>
        <end position="43"/>
    </location>
</feature>
<feature type="transmembrane region" description="Helical" evidence="2">
    <location>
        <begin position="382"/>
        <end position="403"/>
    </location>
</feature>
<feature type="transmembrane region" description="Helical" evidence="2">
    <location>
        <begin position="598"/>
        <end position="618"/>
    </location>
</feature>
<feature type="transmembrane region" description="Helical" evidence="2">
    <location>
        <begin position="55"/>
        <end position="75"/>
    </location>
</feature>
<evidence type="ECO:0000256" key="2">
    <source>
        <dbReference type="SAM" id="Phobius"/>
    </source>
</evidence>
<evidence type="ECO:0000313" key="4">
    <source>
        <dbReference type="Proteomes" id="UP000007015"/>
    </source>
</evidence>
<feature type="transmembrane region" description="Helical" evidence="2">
    <location>
        <begin position="107"/>
        <end position="125"/>
    </location>
</feature>
<feature type="transmembrane region" description="Helical" evidence="2">
    <location>
        <begin position="163"/>
        <end position="183"/>
    </location>
</feature>
<organism evidence="3 4">
    <name type="scientific">Oryza sativa subsp. indica</name>
    <name type="common">Rice</name>
    <dbReference type="NCBI Taxonomy" id="39946"/>
    <lineage>
        <taxon>Eukaryota</taxon>
        <taxon>Viridiplantae</taxon>
        <taxon>Streptophyta</taxon>
        <taxon>Embryophyta</taxon>
        <taxon>Tracheophyta</taxon>
        <taxon>Spermatophyta</taxon>
        <taxon>Magnoliopsida</taxon>
        <taxon>Liliopsida</taxon>
        <taxon>Poales</taxon>
        <taxon>Poaceae</taxon>
        <taxon>BOP clade</taxon>
        <taxon>Oryzoideae</taxon>
        <taxon>Oryzeae</taxon>
        <taxon>Oryzinae</taxon>
        <taxon>Oryza</taxon>
        <taxon>Oryza sativa</taxon>
    </lineage>
</organism>
<keyword evidence="4" id="KW-1185">Reference proteome</keyword>
<dbReference type="Proteomes" id="UP000007015">
    <property type="component" value="Chromosome 11"/>
</dbReference>
<keyword evidence="2" id="KW-0812">Transmembrane</keyword>
<feature type="transmembrane region" description="Helical" evidence="2">
    <location>
        <begin position="537"/>
        <end position="559"/>
    </location>
</feature>
<dbReference type="HOGENOM" id="CLU_433748_0_0_1"/>
<feature type="transmembrane region" description="Helical" evidence="2">
    <location>
        <begin position="209"/>
        <end position="230"/>
    </location>
</feature>
<dbReference type="Gramene" id="BGIOSGA034911-TA">
    <property type="protein sequence ID" value="BGIOSGA034911-PA"/>
    <property type="gene ID" value="BGIOSGA034911"/>
</dbReference>
<protein>
    <submittedName>
        <fullName evidence="3">Uncharacterized protein</fullName>
    </submittedName>
</protein>
<feature type="transmembrane region" description="Helical" evidence="2">
    <location>
        <begin position="273"/>
        <end position="294"/>
    </location>
</feature>
<dbReference type="OMA" id="VWRKSAT"/>
<reference evidence="3 4" key="1">
    <citation type="journal article" date="2005" name="PLoS Biol.">
        <title>The genomes of Oryza sativa: a history of duplications.</title>
        <authorList>
            <person name="Yu J."/>
            <person name="Wang J."/>
            <person name="Lin W."/>
            <person name="Li S."/>
            <person name="Li H."/>
            <person name="Zhou J."/>
            <person name="Ni P."/>
            <person name="Dong W."/>
            <person name="Hu S."/>
            <person name="Zeng C."/>
            <person name="Zhang J."/>
            <person name="Zhang Y."/>
            <person name="Li R."/>
            <person name="Xu Z."/>
            <person name="Li S."/>
            <person name="Li X."/>
            <person name="Zheng H."/>
            <person name="Cong L."/>
            <person name="Lin L."/>
            <person name="Yin J."/>
            <person name="Geng J."/>
            <person name="Li G."/>
            <person name="Shi J."/>
            <person name="Liu J."/>
            <person name="Lv H."/>
            <person name="Li J."/>
            <person name="Wang J."/>
            <person name="Deng Y."/>
            <person name="Ran L."/>
            <person name="Shi X."/>
            <person name="Wang X."/>
            <person name="Wu Q."/>
            <person name="Li C."/>
            <person name="Ren X."/>
            <person name="Wang J."/>
            <person name="Wang X."/>
            <person name="Li D."/>
            <person name="Liu D."/>
            <person name="Zhang X."/>
            <person name="Ji Z."/>
            <person name="Zhao W."/>
            <person name="Sun Y."/>
            <person name="Zhang Z."/>
            <person name="Bao J."/>
            <person name="Han Y."/>
            <person name="Dong L."/>
            <person name="Ji J."/>
            <person name="Chen P."/>
            <person name="Wu S."/>
            <person name="Liu J."/>
            <person name="Xiao Y."/>
            <person name="Bu D."/>
            <person name="Tan J."/>
            <person name="Yang L."/>
            <person name="Ye C."/>
            <person name="Zhang J."/>
            <person name="Xu J."/>
            <person name="Zhou Y."/>
            <person name="Yu Y."/>
            <person name="Zhang B."/>
            <person name="Zhuang S."/>
            <person name="Wei H."/>
            <person name="Liu B."/>
            <person name="Lei M."/>
            <person name="Yu H."/>
            <person name="Li Y."/>
            <person name="Xu H."/>
            <person name="Wei S."/>
            <person name="He X."/>
            <person name="Fang L."/>
            <person name="Zhang Z."/>
            <person name="Zhang Y."/>
            <person name="Huang X."/>
            <person name="Su Z."/>
            <person name="Tong W."/>
            <person name="Li J."/>
            <person name="Tong Z."/>
            <person name="Li S."/>
            <person name="Ye J."/>
            <person name="Wang L."/>
            <person name="Fang L."/>
            <person name="Lei T."/>
            <person name="Chen C."/>
            <person name="Chen H."/>
            <person name="Xu Z."/>
            <person name="Li H."/>
            <person name="Huang H."/>
            <person name="Zhang F."/>
            <person name="Xu H."/>
            <person name="Li N."/>
            <person name="Zhao C."/>
            <person name="Li S."/>
            <person name="Dong L."/>
            <person name="Huang Y."/>
            <person name="Li L."/>
            <person name="Xi Y."/>
            <person name="Qi Q."/>
            <person name="Li W."/>
            <person name="Zhang B."/>
            <person name="Hu W."/>
            <person name="Zhang Y."/>
            <person name="Tian X."/>
            <person name="Jiao Y."/>
            <person name="Liang X."/>
            <person name="Jin J."/>
            <person name="Gao L."/>
            <person name="Zheng W."/>
            <person name="Hao B."/>
            <person name="Liu S."/>
            <person name="Wang W."/>
            <person name="Yuan L."/>
            <person name="Cao M."/>
            <person name="McDermott J."/>
            <person name="Samudrala R."/>
            <person name="Wang J."/>
            <person name="Wong G.K."/>
            <person name="Yang H."/>
        </authorList>
    </citation>
    <scope>NUCLEOTIDE SEQUENCE [LARGE SCALE GENOMIC DNA]</scope>
    <source>
        <strain evidence="4">cv. 93-11</strain>
    </source>
</reference>
<keyword evidence="2" id="KW-1133">Transmembrane helix</keyword>
<feature type="region of interest" description="Disordered" evidence="1">
    <location>
        <begin position="466"/>
        <end position="486"/>
    </location>
</feature>
<feature type="transmembrane region" description="Helical" evidence="2">
    <location>
        <begin position="571"/>
        <end position="592"/>
    </location>
</feature>
<evidence type="ECO:0000256" key="1">
    <source>
        <dbReference type="SAM" id="MobiDB-lite"/>
    </source>
</evidence>
<feature type="transmembrane region" description="Helical" evidence="2">
    <location>
        <begin position="345"/>
        <end position="370"/>
    </location>
</feature>
<proteinExistence type="predicted"/>
<feature type="transmembrane region" description="Helical" evidence="2">
    <location>
        <begin position="495"/>
        <end position="517"/>
    </location>
</feature>
<accession>B8BJE4</accession>
<sequence>MEAAAAAADGEVKPAKSAALPSTAMAAMAVLSLLFVAAVAYVLPRGGDEENFAAAVRRLSPLVCAYLFLVTAAVWRDTATPSLLVRVSAFFLLADADSLVGPLAGEAPMLAATAYSAAAVGYAVAERRHHQASEASDAAAAAEATPAYESQAERRHRETCKKFIALIVFFVEAMPAAITYLAWSLQPNENDAPPPQPTGHDDDDEPSPASIVVCVAATLSGPYLGVWALFVRSILLRGCFVAGDAMCVAAVCVGMSWLFVPVVAGIVLRQINAVLYGHWLYGIAMAGFLGYSLAVNERYQELMLIIRVSYLSCSPSNKTLMNEEADVEAATGGAASGEVKAASSAALSISAMVAMSVLSILFVAAVAHLLPRGDGDEENFPAAVWRLSPVICGYLFLMTAAVWRKSATPTRLVGVTASLLLADAADSLVAPLRLPARLAMFAATIYSAAVLGHAVAELRHHAAGRRPRSDAAADATPVYETKAERDRREHGKEGILVAVVLVKVTVAASLVLTSWVVGKEAPAEGGGGGMPTAADALCLAASVSGPYLAGWTLFVTSTLMRGSFISGDTMWIVMACLGASWLIVPAIAGAALHLFVAFIYGHWLFGIAMAGFLGYTIAVNDHYQELMRIIR</sequence>
<gene>
    <name evidence="3" type="ORF">OsI_35318</name>
</gene>
<feature type="transmembrane region" description="Helical" evidence="2">
    <location>
        <begin position="242"/>
        <end position="267"/>
    </location>
</feature>
<dbReference type="AlphaFoldDB" id="B8BJE4"/>
<keyword evidence="2" id="KW-0472">Membrane</keyword>
<dbReference type="EMBL" id="CM000136">
    <property type="protein sequence ID" value="EEC67780.1"/>
    <property type="molecule type" value="Genomic_DNA"/>
</dbReference>
<name>B8BJE4_ORYSI</name>
<evidence type="ECO:0000313" key="3">
    <source>
        <dbReference type="EMBL" id="EEC67780.1"/>
    </source>
</evidence>